<dbReference type="EMBL" id="JABCKI010000135">
    <property type="protein sequence ID" value="KAG5652355.1"/>
    <property type="molecule type" value="Genomic_DNA"/>
</dbReference>
<protein>
    <submittedName>
        <fullName evidence="1">Uncharacterized protein</fullName>
    </submittedName>
</protein>
<organism evidence="1 2">
    <name type="scientific">Sphagnurus paluster</name>
    <dbReference type="NCBI Taxonomy" id="117069"/>
    <lineage>
        <taxon>Eukaryota</taxon>
        <taxon>Fungi</taxon>
        <taxon>Dikarya</taxon>
        <taxon>Basidiomycota</taxon>
        <taxon>Agaricomycotina</taxon>
        <taxon>Agaricomycetes</taxon>
        <taxon>Agaricomycetidae</taxon>
        <taxon>Agaricales</taxon>
        <taxon>Tricholomatineae</taxon>
        <taxon>Lyophyllaceae</taxon>
        <taxon>Sphagnurus</taxon>
    </lineage>
</organism>
<reference evidence="1" key="1">
    <citation type="submission" date="2021-02" db="EMBL/GenBank/DDBJ databases">
        <authorList>
            <person name="Nieuwenhuis M."/>
            <person name="Van De Peppel L.J.J."/>
        </authorList>
    </citation>
    <scope>NUCLEOTIDE SEQUENCE</scope>
    <source>
        <strain evidence="1">D49</strain>
    </source>
</reference>
<accession>A0A9P7GN82</accession>
<gene>
    <name evidence="1" type="ORF">H0H81_005332</name>
</gene>
<reference evidence="1" key="2">
    <citation type="submission" date="2021-10" db="EMBL/GenBank/DDBJ databases">
        <title>Phylogenomics reveals ancestral predisposition of the termite-cultivated fungus Termitomyces towards a domesticated lifestyle.</title>
        <authorList>
            <person name="Auxier B."/>
            <person name="Grum-Grzhimaylo A."/>
            <person name="Cardenas M.E."/>
            <person name="Lodge J.D."/>
            <person name="Laessoe T."/>
            <person name="Pedersen O."/>
            <person name="Smith M.E."/>
            <person name="Kuyper T.W."/>
            <person name="Franco-Molano E.A."/>
            <person name="Baroni T.J."/>
            <person name="Aanen D.K."/>
        </authorList>
    </citation>
    <scope>NUCLEOTIDE SEQUENCE</scope>
    <source>
        <strain evidence="1">D49</strain>
    </source>
</reference>
<proteinExistence type="predicted"/>
<comment type="caution">
    <text evidence="1">The sequence shown here is derived from an EMBL/GenBank/DDBJ whole genome shotgun (WGS) entry which is preliminary data.</text>
</comment>
<evidence type="ECO:0000313" key="2">
    <source>
        <dbReference type="Proteomes" id="UP000717328"/>
    </source>
</evidence>
<evidence type="ECO:0000313" key="1">
    <source>
        <dbReference type="EMBL" id="KAG5652355.1"/>
    </source>
</evidence>
<name>A0A9P7GN82_9AGAR</name>
<keyword evidence="2" id="KW-1185">Reference proteome</keyword>
<dbReference type="Proteomes" id="UP000717328">
    <property type="component" value="Unassembled WGS sequence"/>
</dbReference>
<sequence>MKGQNSFGEYVVQDSEVGRLIVSINVEASGGADIKTLNGPDAGLPFFGGVIGLGSTSANLKAGSAK</sequence>
<dbReference type="AlphaFoldDB" id="A0A9P7GN82"/>